<dbReference type="Gene3D" id="1.10.100.10">
    <property type="entry name" value="Insulin-like"/>
    <property type="match status" value="1"/>
</dbReference>
<dbReference type="InParanoid" id="G3VLI3"/>
<keyword evidence="11" id="KW-1185">Reference proteome</keyword>
<keyword evidence="5" id="KW-0372">Hormone</keyword>
<comment type="subcellular location">
    <subcellularLocation>
        <location evidence="1 7">Secreted</location>
    </subcellularLocation>
</comment>
<evidence type="ECO:0000256" key="4">
    <source>
        <dbReference type="ARBA" id="ARBA00022525"/>
    </source>
</evidence>
<evidence type="ECO:0000256" key="3">
    <source>
        <dbReference type="ARBA" id="ARBA00011207"/>
    </source>
</evidence>
<dbReference type="InterPro" id="IPR016179">
    <property type="entry name" value="Insulin-like"/>
</dbReference>
<evidence type="ECO:0000313" key="10">
    <source>
        <dbReference type="Ensembl" id="ENSSHAP00000004038.2"/>
    </source>
</evidence>
<evidence type="ECO:0000256" key="2">
    <source>
        <dbReference type="ARBA" id="ARBA00009034"/>
    </source>
</evidence>
<keyword evidence="6" id="KW-1015">Disulfide bond</keyword>
<dbReference type="STRING" id="9305.ENSSHAP00000004038"/>
<evidence type="ECO:0000256" key="5">
    <source>
        <dbReference type="ARBA" id="ARBA00022702"/>
    </source>
</evidence>
<keyword evidence="4 7" id="KW-0964">Secreted</keyword>
<dbReference type="eggNOG" id="ENOG502S9UT">
    <property type="taxonomic scope" value="Eukaryota"/>
</dbReference>
<dbReference type="GO" id="GO:0005576">
    <property type="term" value="C:extracellular region"/>
    <property type="evidence" value="ECO:0007669"/>
    <property type="project" value="UniProtKB-SubCell"/>
</dbReference>
<evidence type="ECO:0000259" key="9">
    <source>
        <dbReference type="SMART" id="SM00078"/>
    </source>
</evidence>
<dbReference type="InterPro" id="IPR036438">
    <property type="entry name" value="Insulin-like_sf"/>
</dbReference>
<dbReference type="HOGENOM" id="CLU_120043_0_0_1"/>
<keyword evidence="8" id="KW-1133">Transmembrane helix</keyword>
<reference evidence="10" key="2">
    <citation type="submission" date="2025-08" db="UniProtKB">
        <authorList>
            <consortium name="Ensembl"/>
        </authorList>
    </citation>
    <scope>IDENTIFICATION</scope>
</reference>
<reference evidence="10 11" key="1">
    <citation type="journal article" date="2011" name="Proc. Natl. Acad. Sci. U.S.A.">
        <title>Genetic diversity and population structure of the endangered marsupial Sarcophilus harrisii (Tasmanian devil).</title>
        <authorList>
            <person name="Miller W."/>
            <person name="Hayes V.M."/>
            <person name="Ratan A."/>
            <person name="Petersen D.C."/>
            <person name="Wittekindt N.E."/>
            <person name="Miller J."/>
            <person name="Walenz B."/>
            <person name="Knight J."/>
            <person name="Qi J."/>
            <person name="Zhao F."/>
            <person name="Wang Q."/>
            <person name="Bedoya-Reina O.C."/>
            <person name="Katiyar N."/>
            <person name="Tomsho L.P."/>
            <person name="Kasson L.M."/>
            <person name="Hardie R.A."/>
            <person name="Woodbridge P."/>
            <person name="Tindall E.A."/>
            <person name="Bertelsen M.F."/>
            <person name="Dixon D."/>
            <person name="Pyecroft S."/>
            <person name="Helgen K.M."/>
            <person name="Lesk A.M."/>
            <person name="Pringle T.H."/>
            <person name="Patterson N."/>
            <person name="Zhang Y."/>
            <person name="Kreiss A."/>
            <person name="Woods G.M."/>
            <person name="Jones M.E."/>
            <person name="Schuster S.C."/>
        </authorList>
    </citation>
    <scope>NUCLEOTIDE SEQUENCE [LARGE SCALE GENOMIC DNA]</scope>
</reference>
<comment type="similarity">
    <text evidence="2 7">Belongs to the insulin family.</text>
</comment>
<evidence type="ECO:0000256" key="6">
    <source>
        <dbReference type="ARBA" id="ARBA00023157"/>
    </source>
</evidence>
<name>G3VLI3_SARHA</name>
<accession>G3VLI3</accession>
<dbReference type="CDD" id="cd04365">
    <property type="entry name" value="IlGF_relaxin_like"/>
    <property type="match status" value="1"/>
</dbReference>
<dbReference type="PROSITE" id="PS00262">
    <property type="entry name" value="INSULIN"/>
    <property type="match status" value="1"/>
</dbReference>
<dbReference type="GO" id="GO:0001664">
    <property type="term" value="F:G protein-coupled receptor binding"/>
    <property type="evidence" value="ECO:0007669"/>
    <property type="project" value="TreeGrafter"/>
</dbReference>
<evidence type="ECO:0000313" key="11">
    <source>
        <dbReference type="Proteomes" id="UP000007648"/>
    </source>
</evidence>
<keyword evidence="8" id="KW-0812">Transmembrane</keyword>
<keyword evidence="8" id="KW-0472">Membrane</keyword>
<dbReference type="AlphaFoldDB" id="G3VLI3"/>
<reference evidence="10" key="3">
    <citation type="submission" date="2025-09" db="UniProtKB">
        <authorList>
            <consortium name="Ensembl"/>
        </authorList>
    </citation>
    <scope>IDENTIFICATION</scope>
</reference>
<proteinExistence type="inferred from homology"/>
<evidence type="ECO:0000256" key="1">
    <source>
        <dbReference type="ARBA" id="ARBA00004613"/>
    </source>
</evidence>
<comment type="subunit">
    <text evidence="3">Heterodimer of a B chain and an A chain linked by two disulfide bonds.</text>
</comment>
<dbReference type="PANTHER" id="PTHR20968">
    <property type="entry name" value="ILGF DOMAIN-CONTAINING PROTEIN"/>
    <property type="match status" value="1"/>
</dbReference>
<dbReference type="SMART" id="SM00078">
    <property type="entry name" value="IlGF"/>
    <property type="match status" value="1"/>
</dbReference>
<feature type="transmembrane region" description="Helical" evidence="8">
    <location>
        <begin position="33"/>
        <end position="51"/>
    </location>
</feature>
<dbReference type="InterPro" id="IPR051777">
    <property type="entry name" value="Insulin-like_neuro_ligands"/>
</dbReference>
<dbReference type="Proteomes" id="UP000007648">
    <property type="component" value="Unassembled WGS sequence"/>
</dbReference>
<dbReference type="Ensembl" id="ENSSHAT00000004078.2">
    <property type="protein sequence ID" value="ENSSHAP00000004038.2"/>
    <property type="gene ID" value="ENSSHAG00000003559.2"/>
</dbReference>
<protein>
    <recommendedName>
        <fullName evidence="9">Insulin-like domain-containing protein</fullName>
    </recommendedName>
</protein>
<dbReference type="Pfam" id="PF00049">
    <property type="entry name" value="Insulin"/>
    <property type="match status" value="1"/>
</dbReference>
<feature type="domain" description="Insulin-like" evidence="9">
    <location>
        <begin position="56"/>
        <end position="160"/>
    </location>
</feature>
<dbReference type="GeneTree" id="ENSGT01030000235815"/>
<dbReference type="SUPFAM" id="SSF56994">
    <property type="entry name" value="Insulin-like"/>
    <property type="match status" value="1"/>
</dbReference>
<organism evidence="10 11">
    <name type="scientific">Sarcophilus harrisii</name>
    <name type="common">Tasmanian devil</name>
    <name type="synonym">Sarcophilus laniarius</name>
    <dbReference type="NCBI Taxonomy" id="9305"/>
    <lineage>
        <taxon>Eukaryota</taxon>
        <taxon>Metazoa</taxon>
        <taxon>Chordata</taxon>
        <taxon>Craniata</taxon>
        <taxon>Vertebrata</taxon>
        <taxon>Euteleostomi</taxon>
        <taxon>Mammalia</taxon>
        <taxon>Metatheria</taxon>
        <taxon>Dasyuromorphia</taxon>
        <taxon>Dasyuridae</taxon>
        <taxon>Sarcophilus</taxon>
    </lineage>
</organism>
<evidence type="ECO:0000256" key="7">
    <source>
        <dbReference type="RuleBase" id="RU000406"/>
    </source>
</evidence>
<sequence>MSLGDQHPLKPACPLPLPVPLVDSPPAISNMKVSVWALFFLSALVAISGVRGKEVLKVCGRDFIRAIVYTCGSSRWKRDLHYALEDGEGEKHFEAPNENGASYDLVDHSLFSAQSPAGEIPTQKHQVMGTGQRKRRADMADLATFCCRTGCTATELSKLC</sequence>
<dbReference type="InterPro" id="IPR022353">
    <property type="entry name" value="Insulin_CS"/>
</dbReference>
<gene>
    <name evidence="10" type="primary">INSL5</name>
</gene>
<evidence type="ECO:0000256" key="8">
    <source>
        <dbReference type="SAM" id="Phobius"/>
    </source>
</evidence>
<dbReference type="PANTHER" id="PTHR20968:SF2">
    <property type="entry name" value="INSULIN-LIKE PEPTIDE INSL5"/>
    <property type="match status" value="1"/>
</dbReference>
<dbReference type="FunCoup" id="G3VLI3">
    <property type="interactions" value="458"/>
</dbReference>
<dbReference type="GO" id="GO:2000253">
    <property type="term" value="P:positive regulation of feeding behavior"/>
    <property type="evidence" value="ECO:0007669"/>
    <property type="project" value="TreeGrafter"/>
</dbReference>
<dbReference type="GO" id="GO:0005179">
    <property type="term" value="F:hormone activity"/>
    <property type="evidence" value="ECO:0007669"/>
    <property type="project" value="UniProtKB-KW"/>
</dbReference>